<proteinExistence type="predicted"/>
<evidence type="ECO:0000256" key="1">
    <source>
        <dbReference type="SAM" id="Phobius"/>
    </source>
</evidence>
<sequence>MLTRRLIPLYGVAVPRCDVRRPRAGCSRPGVTVWRSRQTTPHSVRSSAAVVPVITAVITAVVTAIVTAVPGSYPYSAVDLVPDPDPDPDPDPVPVVARAKKAAEKIGSKRAFERERRSSRGTIATRAFAVAVAVSAAKVEKKEPGYEEQSCNEASWKEDPGKPPCLGHQFWRRENDTLVKFREKFRRKDAHTEADCIAEEGTPCLTCSEEGSLTYPTFLPSYGPYGPYGPAVTYGGLGPAAAGPASQCLALPPKYVRV</sequence>
<evidence type="ECO:0000313" key="2">
    <source>
        <dbReference type="EMBL" id="RCI12605.1"/>
    </source>
</evidence>
<dbReference type="EMBL" id="LKCN02000007">
    <property type="protein sequence ID" value="RCI12605.1"/>
    <property type="molecule type" value="Genomic_DNA"/>
</dbReference>
<keyword evidence="1" id="KW-1133">Transmembrane helix</keyword>
<keyword evidence="1" id="KW-0812">Transmembrane</keyword>
<dbReference type="AlphaFoldDB" id="A0A367LDV1"/>
<accession>A0A367LDV1</accession>
<organism evidence="2 3">
    <name type="scientific">Ophiocordyceps polyrhachis-furcata BCC 54312</name>
    <dbReference type="NCBI Taxonomy" id="1330021"/>
    <lineage>
        <taxon>Eukaryota</taxon>
        <taxon>Fungi</taxon>
        <taxon>Dikarya</taxon>
        <taxon>Ascomycota</taxon>
        <taxon>Pezizomycotina</taxon>
        <taxon>Sordariomycetes</taxon>
        <taxon>Hypocreomycetidae</taxon>
        <taxon>Hypocreales</taxon>
        <taxon>Ophiocordycipitaceae</taxon>
        <taxon>Ophiocordyceps</taxon>
    </lineage>
</organism>
<evidence type="ECO:0000313" key="3">
    <source>
        <dbReference type="Proteomes" id="UP000253664"/>
    </source>
</evidence>
<feature type="transmembrane region" description="Helical" evidence="1">
    <location>
        <begin position="47"/>
        <end position="69"/>
    </location>
</feature>
<gene>
    <name evidence="2" type="ORF">L249_1020</name>
</gene>
<keyword evidence="1" id="KW-0472">Membrane</keyword>
<name>A0A367LDV1_9HYPO</name>
<keyword evidence="3" id="KW-1185">Reference proteome</keyword>
<reference evidence="2 3" key="1">
    <citation type="journal article" date="2015" name="BMC Genomics">
        <title>Insights from the genome of Ophiocordyceps polyrhachis-furcata to pathogenicity and host specificity in insect fungi.</title>
        <authorList>
            <person name="Wichadakul D."/>
            <person name="Kobmoo N."/>
            <person name="Ingsriswang S."/>
            <person name="Tangphatsornruang S."/>
            <person name="Chantasingh D."/>
            <person name="Luangsa-ard J.J."/>
            <person name="Eurwilaichitr L."/>
        </authorList>
    </citation>
    <scope>NUCLEOTIDE SEQUENCE [LARGE SCALE GENOMIC DNA]</scope>
    <source>
        <strain evidence="2 3">BCC 54312</strain>
    </source>
</reference>
<comment type="caution">
    <text evidence="2">The sequence shown here is derived from an EMBL/GenBank/DDBJ whole genome shotgun (WGS) entry which is preliminary data.</text>
</comment>
<dbReference type="Proteomes" id="UP000253664">
    <property type="component" value="Unassembled WGS sequence"/>
</dbReference>
<protein>
    <submittedName>
        <fullName evidence="2">Uncharacterized protein</fullName>
    </submittedName>
</protein>